<dbReference type="GeneID" id="49394196"/>
<evidence type="ECO:0000313" key="3">
    <source>
        <dbReference type="Proteomes" id="UP000051020"/>
    </source>
</evidence>
<dbReference type="PIRSF" id="PIRSF006221">
    <property type="entry name" value="Ketosamine-3-kinase"/>
    <property type="match status" value="1"/>
</dbReference>
<sequence>MQLTTKWLAQLPVSEITRAIPVSGGDINAAIRIETADQSYFLKVQPQRDERFFAHEIAGLRLLGAVITTPQVIATGTIDDDGYLLLSWLDSGTGSQYALGQAVAAVHQQHQAQFGLDHDFTFGKLPKINHWQSDWATFYTEQRLDVLVKLASQNHLWSTNREHHYQRLRQELLADPYMHQVQPSLLHGDLWSGNYLFTSTGTPALIDPDVFYGDREMDLAMTTIFGGFNEDFYHGYQAAYPLAPGSQQRLPRYQLYYLLAHLNLFGETYGPAVDHILDQY</sequence>
<dbReference type="AlphaFoldDB" id="A0A837RCZ7"/>
<evidence type="ECO:0008006" key="4">
    <source>
        <dbReference type="Google" id="ProtNLM"/>
    </source>
</evidence>
<dbReference type="PANTHER" id="PTHR12149">
    <property type="entry name" value="FRUCTOSAMINE 3 KINASE-RELATED PROTEIN"/>
    <property type="match status" value="1"/>
</dbReference>
<evidence type="ECO:0000256" key="1">
    <source>
        <dbReference type="PIRNR" id="PIRNR006221"/>
    </source>
</evidence>
<gene>
    <name evidence="2" type="ORF">FD24_GL001439</name>
</gene>
<comment type="caution">
    <text evidence="2">The sequence shown here is derived from an EMBL/GenBank/DDBJ whole genome shotgun (WGS) entry which is preliminary data.</text>
</comment>
<accession>A0A837RCZ7</accession>
<proteinExistence type="inferred from homology"/>
<dbReference type="RefSeq" id="WP_056952298.1">
    <property type="nucleotide sequence ID" value="NZ_AZCU01000002.1"/>
</dbReference>
<name>A0A837RCZ7_LACPE</name>
<dbReference type="EMBL" id="AZCU01000002">
    <property type="protein sequence ID" value="KRK26641.1"/>
    <property type="molecule type" value="Genomic_DNA"/>
</dbReference>
<dbReference type="InterPro" id="IPR011009">
    <property type="entry name" value="Kinase-like_dom_sf"/>
</dbReference>
<comment type="similarity">
    <text evidence="1">Belongs to the fructosamine kinase family.</text>
</comment>
<dbReference type="GO" id="GO:0016301">
    <property type="term" value="F:kinase activity"/>
    <property type="evidence" value="ECO:0007669"/>
    <property type="project" value="UniProtKB-UniRule"/>
</dbReference>
<organism evidence="2 3">
    <name type="scientific">Lactiplantibacillus pentosus DSM 20314</name>
    <dbReference type="NCBI Taxonomy" id="1423791"/>
    <lineage>
        <taxon>Bacteria</taxon>
        <taxon>Bacillati</taxon>
        <taxon>Bacillota</taxon>
        <taxon>Bacilli</taxon>
        <taxon>Lactobacillales</taxon>
        <taxon>Lactobacillaceae</taxon>
        <taxon>Lactiplantibacillus</taxon>
    </lineage>
</organism>
<dbReference type="Gene3D" id="3.30.200.20">
    <property type="entry name" value="Phosphorylase Kinase, domain 1"/>
    <property type="match status" value="1"/>
</dbReference>
<reference evidence="2 3" key="1">
    <citation type="journal article" date="2015" name="Genome Announc.">
        <title>Expanding the biotechnology potential of lactobacilli through comparative genomics of 213 strains and associated genera.</title>
        <authorList>
            <person name="Sun Z."/>
            <person name="Harris H.M."/>
            <person name="McCann A."/>
            <person name="Guo C."/>
            <person name="Argimon S."/>
            <person name="Zhang W."/>
            <person name="Yang X."/>
            <person name="Jeffery I.B."/>
            <person name="Cooney J.C."/>
            <person name="Kagawa T.F."/>
            <person name="Liu W."/>
            <person name="Song Y."/>
            <person name="Salvetti E."/>
            <person name="Wrobel A."/>
            <person name="Rasinkangas P."/>
            <person name="Parkhill J."/>
            <person name="Rea M.C."/>
            <person name="O'Sullivan O."/>
            <person name="Ritari J."/>
            <person name="Douillard F.P."/>
            <person name="Paul Ross R."/>
            <person name="Yang R."/>
            <person name="Briner A.E."/>
            <person name="Felis G.E."/>
            <person name="de Vos W.M."/>
            <person name="Barrangou R."/>
            <person name="Klaenhammer T.R."/>
            <person name="Caufield P.W."/>
            <person name="Cui Y."/>
            <person name="Zhang H."/>
            <person name="O'Toole P.W."/>
        </authorList>
    </citation>
    <scope>NUCLEOTIDE SEQUENCE [LARGE SCALE GENOMIC DNA]</scope>
    <source>
        <strain evidence="2 3">DSM 20314</strain>
    </source>
</reference>
<evidence type="ECO:0000313" key="2">
    <source>
        <dbReference type="EMBL" id="KRK26641.1"/>
    </source>
</evidence>
<dbReference type="Proteomes" id="UP000051020">
    <property type="component" value="Unassembled WGS sequence"/>
</dbReference>
<keyword evidence="1" id="KW-0808">Transferase</keyword>
<dbReference type="InterPro" id="IPR016477">
    <property type="entry name" value="Fructo-/Ketosamine-3-kinase"/>
</dbReference>
<keyword evidence="1" id="KW-0418">Kinase</keyword>
<dbReference type="Pfam" id="PF03881">
    <property type="entry name" value="Fructosamin_kin"/>
    <property type="match status" value="1"/>
</dbReference>
<dbReference type="PANTHER" id="PTHR12149:SF8">
    <property type="entry name" value="PROTEIN-RIBULOSAMINE 3-KINASE"/>
    <property type="match status" value="1"/>
</dbReference>
<dbReference type="Gene3D" id="3.90.1200.10">
    <property type="match status" value="1"/>
</dbReference>
<dbReference type="SUPFAM" id="SSF56112">
    <property type="entry name" value="Protein kinase-like (PK-like)"/>
    <property type="match status" value="1"/>
</dbReference>
<protein>
    <recommendedName>
        <fullName evidence="4">Fructosamine-3-kinase</fullName>
    </recommendedName>
</protein>